<accession>A0A1M7DP13</accession>
<dbReference type="RefSeq" id="WP_073280602.1">
    <property type="nucleotide sequence ID" value="NZ_FRAC01000059.1"/>
</dbReference>
<dbReference type="Pfam" id="PF14414">
    <property type="entry name" value="WHH"/>
    <property type="match status" value="1"/>
</dbReference>
<keyword evidence="2" id="KW-1185">Reference proteome</keyword>
<name>A0A1M7DP13_9FIRM</name>
<evidence type="ECO:0000313" key="1">
    <source>
        <dbReference type="EMBL" id="SHL81147.1"/>
    </source>
</evidence>
<dbReference type="STRING" id="1121322.SAMN02745136_05744"/>
<reference evidence="1 2" key="1">
    <citation type="submission" date="2016-11" db="EMBL/GenBank/DDBJ databases">
        <authorList>
            <person name="Jaros S."/>
            <person name="Januszkiewicz K."/>
            <person name="Wedrychowicz H."/>
        </authorList>
    </citation>
    <scope>NUCLEOTIDE SEQUENCE [LARGE SCALE GENOMIC DNA]</scope>
    <source>
        <strain evidence="1 2">DSM 15929</strain>
    </source>
</reference>
<dbReference type="AlphaFoldDB" id="A0A1M7DP13"/>
<dbReference type="EMBL" id="FRAC01000059">
    <property type="protein sequence ID" value="SHL81147.1"/>
    <property type="molecule type" value="Genomic_DNA"/>
</dbReference>
<dbReference type="OrthoDB" id="1375782at2"/>
<protein>
    <submittedName>
        <fullName evidence="1">A nuclease of the HNH/ENDO VII superfamily with conserved WHH</fullName>
    </submittedName>
</protein>
<dbReference type="Proteomes" id="UP000184386">
    <property type="component" value="Unassembled WGS sequence"/>
</dbReference>
<sequence length="169" mass="18177">MCYTFLNEYEFSPLSVYLSTPPEGSGNADTDALIAEKQAIANKAAQDYNAKYNPAKRGISKGYEGIGTTANGGATFEGTQYMYPVGEGQLNRVSITAQGNRPADFDLANARAGLESTPGDAVWHHLDDYNVRTGDITLELVYKDAHRATVPHAGSCAQYDAVNGPSYNK</sequence>
<dbReference type="InterPro" id="IPR032869">
    <property type="entry name" value="WHH_dom_containing"/>
</dbReference>
<organism evidence="1 2">
    <name type="scientific">Anaerocolumna jejuensis DSM 15929</name>
    <dbReference type="NCBI Taxonomy" id="1121322"/>
    <lineage>
        <taxon>Bacteria</taxon>
        <taxon>Bacillati</taxon>
        <taxon>Bacillota</taxon>
        <taxon>Clostridia</taxon>
        <taxon>Lachnospirales</taxon>
        <taxon>Lachnospiraceae</taxon>
        <taxon>Anaerocolumna</taxon>
    </lineage>
</organism>
<evidence type="ECO:0000313" key="2">
    <source>
        <dbReference type="Proteomes" id="UP000184386"/>
    </source>
</evidence>
<gene>
    <name evidence="1" type="ORF">SAMN02745136_05744</name>
</gene>
<proteinExistence type="predicted"/>